<reference evidence="1" key="1">
    <citation type="submission" date="2021-06" db="EMBL/GenBank/DDBJ databases">
        <authorList>
            <person name="Kallberg Y."/>
            <person name="Tangrot J."/>
            <person name="Rosling A."/>
        </authorList>
    </citation>
    <scope>NUCLEOTIDE SEQUENCE</scope>
    <source>
        <strain evidence="1">AZ414A</strain>
    </source>
</reference>
<accession>A0A9N9H0I2</accession>
<sequence length="74" mass="8455">DEGKVIKKKLSIVAIPDPGITLWAGDYSIKKKFDLKNGVNAFELLEQKEYGDAVLLVGYYTYKWIIYPLYLSPL</sequence>
<keyword evidence="2" id="KW-1185">Reference proteome</keyword>
<feature type="non-terminal residue" evidence="1">
    <location>
        <position position="74"/>
    </location>
</feature>
<organism evidence="1 2">
    <name type="scientific">Diversispora eburnea</name>
    <dbReference type="NCBI Taxonomy" id="1213867"/>
    <lineage>
        <taxon>Eukaryota</taxon>
        <taxon>Fungi</taxon>
        <taxon>Fungi incertae sedis</taxon>
        <taxon>Mucoromycota</taxon>
        <taxon>Glomeromycotina</taxon>
        <taxon>Glomeromycetes</taxon>
        <taxon>Diversisporales</taxon>
        <taxon>Diversisporaceae</taxon>
        <taxon>Diversispora</taxon>
    </lineage>
</organism>
<gene>
    <name evidence="1" type="ORF">DEBURN_LOCUS11366</name>
</gene>
<protein>
    <submittedName>
        <fullName evidence="1">8062_t:CDS:1</fullName>
    </submittedName>
</protein>
<evidence type="ECO:0000313" key="2">
    <source>
        <dbReference type="Proteomes" id="UP000789706"/>
    </source>
</evidence>
<dbReference type="AlphaFoldDB" id="A0A9N9H0I2"/>
<comment type="caution">
    <text evidence="1">The sequence shown here is derived from an EMBL/GenBank/DDBJ whole genome shotgun (WGS) entry which is preliminary data.</text>
</comment>
<name>A0A9N9H0I2_9GLOM</name>
<dbReference type="Proteomes" id="UP000789706">
    <property type="component" value="Unassembled WGS sequence"/>
</dbReference>
<evidence type="ECO:0000313" key="1">
    <source>
        <dbReference type="EMBL" id="CAG8647717.1"/>
    </source>
</evidence>
<proteinExistence type="predicted"/>
<feature type="non-terminal residue" evidence="1">
    <location>
        <position position="1"/>
    </location>
</feature>
<dbReference type="EMBL" id="CAJVPK010005934">
    <property type="protein sequence ID" value="CAG8647717.1"/>
    <property type="molecule type" value="Genomic_DNA"/>
</dbReference>